<gene>
    <name evidence="2" type="ORF">SAMN05216464_10829</name>
</gene>
<evidence type="ECO:0000313" key="3">
    <source>
        <dbReference type="Proteomes" id="UP000199072"/>
    </source>
</evidence>
<keyword evidence="3" id="KW-1185">Reference proteome</keyword>
<accession>A0A1G7EHI8</accession>
<organism evidence="2 3">
    <name type="scientific">Mucilaginibacter pineti</name>
    <dbReference type="NCBI Taxonomy" id="1391627"/>
    <lineage>
        <taxon>Bacteria</taxon>
        <taxon>Pseudomonadati</taxon>
        <taxon>Bacteroidota</taxon>
        <taxon>Sphingobacteriia</taxon>
        <taxon>Sphingobacteriales</taxon>
        <taxon>Sphingobacteriaceae</taxon>
        <taxon>Mucilaginibacter</taxon>
    </lineage>
</organism>
<protein>
    <submittedName>
        <fullName evidence="2">Uncharacterized protein</fullName>
    </submittedName>
</protein>
<dbReference type="EMBL" id="FNAI01000008">
    <property type="protein sequence ID" value="SDE63144.1"/>
    <property type="molecule type" value="Genomic_DNA"/>
</dbReference>
<keyword evidence="1" id="KW-0732">Signal</keyword>
<name>A0A1G7EHI8_9SPHI</name>
<dbReference type="Proteomes" id="UP000199072">
    <property type="component" value="Unassembled WGS sequence"/>
</dbReference>
<evidence type="ECO:0000256" key="1">
    <source>
        <dbReference type="SAM" id="SignalP"/>
    </source>
</evidence>
<feature type="signal peptide" evidence="1">
    <location>
        <begin position="1"/>
        <end position="23"/>
    </location>
</feature>
<evidence type="ECO:0000313" key="2">
    <source>
        <dbReference type="EMBL" id="SDE63144.1"/>
    </source>
</evidence>
<proteinExistence type="predicted"/>
<feature type="chain" id="PRO_5011781104" evidence="1">
    <location>
        <begin position="24"/>
        <end position="58"/>
    </location>
</feature>
<reference evidence="2 3" key="1">
    <citation type="submission" date="2016-10" db="EMBL/GenBank/DDBJ databases">
        <authorList>
            <person name="de Groot N.N."/>
        </authorList>
    </citation>
    <scope>NUCLEOTIDE SEQUENCE [LARGE SCALE GENOMIC DNA]</scope>
    <source>
        <strain evidence="2 3">47C3B</strain>
    </source>
</reference>
<dbReference type="AlphaFoldDB" id="A0A1G7EHI8"/>
<dbReference type="STRING" id="1391627.SAMN05216464_10829"/>
<dbReference type="RefSeq" id="WP_162842668.1">
    <property type="nucleotide sequence ID" value="NZ_FNAI01000008.1"/>
</dbReference>
<sequence>MTRLRLFQVLFLLLYLSFAKPFAASGQIDPLPVRNDTAVHIPNDNAKQMLEQLVNSKP</sequence>